<evidence type="ECO:0000256" key="5">
    <source>
        <dbReference type="ARBA" id="ARBA00022737"/>
    </source>
</evidence>
<dbReference type="GO" id="GO:0005737">
    <property type="term" value="C:cytoplasm"/>
    <property type="evidence" value="ECO:0007669"/>
    <property type="project" value="UniProtKB-SubCell"/>
</dbReference>
<dbReference type="InterPro" id="IPR040122">
    <property type="entry name" value="Importin_beta"/>
</dbReference>
<feature type="domain" description="IPO4/5-like TPR repeats" evidence="10">
    <location>
        <begin position="102"/>
        <end position="190"/>
    </location>
</feature>
<sequence>MLIDSLENYEECVRPRAAQARLVPSPPLAAPPPPHPASPLSPPDEPTRSLSGLILKNNVKAHFHQFPPDVAQFIKAECLSAVGDPSPLIRATVGILITTTASKGELSTWPELLPRLCEMLDSADYNVCEGAFGALQKICEDSAEFLEKSADRPLDTLIPKFLQFFKHSSSKIRSHAIACVNQFIISKTQALMANIDAFLQAPRGPGNTRAS</sequence>
<comment type="caution">
    <text evidence="11">The sequence shown here is derived from an EMBL/GenBank/DDBJ whole genome shotgun (WGS) entry which is preliminary data.</text>
</comment>
<dbReference type="EMBL" id="JACEEZ010016027">
    <property type="protein sequence ID" value="KAG0718468.1"/>
    <property type="molecule type" value="Genomic_DNA"/>
</dbReference>
<dbReference type="Gene3D" id="1.25.10.10">
    <property type="entry name" value="Leucine-rich Repeat Variant"/>
    <property type="match status" value="1"/>
</dbReference>
<evidence type="ECO:0000256" key="7">
    <source>
        <dbReference type="ARBA" id="ARBA00023242"/>
    </source>
</evidence>
<evidence type="ECO:0000259" key="9">
    <source>
        <dbReference type="Pfam" id="PF03810"/>
    </source>
</evidence>
<dbReference type="Proteomes" id="UP000770661">
    <property type="component" value="Unassembled WGS sequence"/>
</dbReference>
<evidence type="ECO:0000256" key="3">
    <source>
        <dbReference type="ARBA" id="ARBA00022448"/>
    </source>
</evidence>
<evidence type="ECO:0000256" key="2">
    <source>
        <dbReference type="ARBA" id="ARBA00004496"/>
    </source>
</evidence>
<evidence type="ECO:0000256" key="4">
    <source>
        <dbReference type="ARBA" id="ARBA00022490"/>
    </source>
</evidence>
<evidence type="ECO:0000256" key="8">
    <source>
        <dbReference type="SAM" id="MobiDB-lite"/>
    </source>
</evidence>
<dbReference type="OrthoDB" id="951172at2759"/>
<dbReference type="InterPro" id="IPR001494">
    <property type="entry name" value="Importin-beta_N"/>
</dbReference>
<organism evidence="11 12">
    <name type="scientific">Chionoecetes opilio</name>
    <name type="common">Atlantic snow crab</name>
    <name type="synonym">Cancer opilio</name>
    <dbReference type="NCBI Taxonomy" id="41210"/>
    <lineage>
        <taxon>Eukaryota</taxon>
        <taxon>Metazoa</taxon>
        <taxon>Ecdysozoa</taxon>
        <taxon>Arthropoda</taxon>
        <taxon>Crustacea</taxon>
        <taxon>Multicrustacea</taxon>
        <taxon>Malacostraca</taxon>
        <taxon>Eumalacostraca</taxon>
        <taxon>Eucarida</taxon>
        <taxon>Decapoda</taxon>
        <taxon>Pleocyemata</taxon>
        <taxon>Brachyura</taxon>
        <taxon>Eubrachyura</taxon>
        <taxon>Majoidea</taxon>
        <taxon>Majidae</taxon>
        <taxon>Chionoecetes</taxon>
    </lineage>
</organism>
<dbReference type="SUPFAM" id="SSF48371">
    <property type="entry name" value="ARM repeat"/>
    <property type="match status" value="1"/>
</dbReference>
<dbReference type="PANTHER" id="PTHR10527">
    <property type="entry name" value="IMPORTIN BETA"/>
    <property type="match status" value="1"/>
</dbReference>
<keyword evidence="5" id="KW-0677">Repeat</keyword>
<reference evidence="11" key="1">
    <citation type="submission" date="2020-07" db="EMBL/GenBank/DDBJ databases">
        <title>The High-quality genome of the commercially important snow crab, Chionoecetes opilio.</title>
        <authorList>
            <person name="Jeong J.-H."/>
            <person name="Ryu S."/>
        </authorList>
    </citation>
    <scope>NUCLEOTIDE SEQUENCE</scope>
    <source>
        <strain evidence="11">MADBK_172401_WGS</strain>
        <tissue evidence="11">Digestive gland</tissue>
    </source>
</reference>
<name>A0A8J4Y1D7_CHIOP</name>
<feature type="domain" description="Importin N-terminal" evidence="9">
    <location>
        <begin position="45"/>
        <end position="83"/>
    </location>
</feature>
<keyword evidence="6" id="KW-0653">Protein transport</keyword>
<dbReference type="GO" id="GO:0006606">
    <property type="term" value="P:protein import into nucleus"/>
    <property type="evidence" value="ECO:0007669"/>
    <property type="project" value="InterPro"/>
</dbReference>
<evidence type="ECO:0000256" key="6">
    <source>
        <dbReference type="ARBA" id="ARBA00022927"/>
    </source>
</evidence>
<dbReference type="InterPro" id="IPR016024">
    <property type="entry name" value="ARM-type_fold"/>
</dbReference>
<dbReference type="InterPro" id="IPR011989">
    <property type="entry name" value="ARM-like"/>
</dbReference>
<proteinExistence type="predicted"/>
<dbReference type="Pfam" id="PF03810">
    <property type="entry name" value="IBN_N"/>
    <property type="match status" value="1"/>
</dbReference>
<keyword evidence="12" id="KW-1185">Reference proteome</keyword>
<evidence type="ECO:0000259" key="10">
    <source>
        <dbReference type="Pfam" id="PF25780"/>
    </source>
</evidence>
<protein>
    <submittedName>
        <fullName evidence="11">Transportin-1</fullName>
    </submittedName>
</protein>
<dbReference type="InterPro" id="IPR057672">
    <property type="entry name" value="TPR_IPO4/5"/>
</dbReference>
<dbReference type="GO" id="GO:0031267">
    <property type="term" value="F:small GTPase binding"/>
    <property type="evidence" value="ECO:0007669"/>
    <property type="project" value="InterPro"/>
</dbReference>
<keyword evidence="7" id="KW-0539">Nucleus</keyword>
<comment type="subcellular location">
    <subcellularLocation>
        <location evidence="2">Cytoplasm</location>
    </subcellularLocation>
    <subcellularLocation>
        <location evidence="1">Nucleus</location>
    </subcellularLocation>
</comment>
<keyword evidence="3" id="KW-0813">Transport</keyword>
<feature type="compositionally biased region" description="Pro residues" evidence="8">
    <location>
        <begin position="24"/>
        <end position="44"/>
    </location>
</feature>
<evidence type="ECO:0000313" key="12">
    <source>
        <dbReference type="Proteomes" id="UP000770661"/>
    </source>
</evidence>
<keyword evidence="4" id="KW-0963">Cytoplasm</keyword>
<feature type="region of interest" description="Disordered" evidence="8">
    <location>
        <begin position="23"/>
        <end position="49"/>
    </location>
</feature>
<gene>
    <name evidence="11" type="primary">Tnpo1</name>
    <name evidence="11" type="ORF">GWK47_052389</name>
</gene>
<dbReference type="Pfam" id="PF25780">
    <property type="entry name" value="TPR_IPO5"/>
    <property type="match status" value="1"/>
</dbReference>
<evidence type="ECO:0000256" key="1">
    <source>
        <dbReference type="ARBA" id="ARBA00004123"/>
    </source>
</evidence>
<evidence type="ECO:0000313" key="11">
    <source>
        <dbReference type="EMBL" id="KAG0718468.1"/>
    </source>
</evidence>
<dbReference type="AlphaFoldDB" id="A0A8J4Y1D7"/>
<accession>A0A8J4Y1D7</accession>